<dbReference type="RefSeq" id="WP_284216132.1">
    <property type="nucleotide sequence ID" value="NZ_BSOT01000005.1"/>
</dbReference>
<feature type="transmembrane region" description="Helical" evidence="1">
    <location>
        <begin position="130"/>
        <end position="152"/>
    </location>
</feature>
<feature type="transmembrane region" description="Helical" evidence="1">
    <location>
        <begin position="164"/>
        <end position="183"/>
    </location>
</feature>
<proteinExistence type="predicted"/>
<reference evidence="2" key="2">
    <citation type="submission" date="2023-01" db="EMBL/GenBank/DDBJ databases">
        <title>Draft genome sequence of Agaribacter marinus strain NBRC 110023.</title>
        <authorList>
            <person name="Sun Q."/>
            <person name="Mori K."/>
        </authorList>
    </citation>
    <scope>NUCLEOTIDE SEQUENCE</scope>
    <source>
        <strain evidence="2">NBRC 110023</strain>
    </source>
</reference>
<organism evidence="2 3">
    <name type="scientific">Agaribacter marinus</name>
    <dbReference type="NCBI Taxonomy" id="1431249"/>
    <lineage>
        <taxon>Bacteria</taxon>
        <taxon>Pseudomonadati</taxon>
        <taxon>Pseudomonadota</taxon>
        <taxon>Gammaproteobacteria</taxon>
        <taxon>Alteromonadales</taxon>
        <taxon>Alteromonadaceae</taxon>
        <taxon>Agaribacter</taxon>
    </lineage>
</organism>
<feature type="transmembrane region" description="Helical" evidence="1">
    <location>
        <begin position="64"/>
        <end position="84"/>
    </location>
</feature>
<evidence type="ECO:0000313" key="3">
    <source>
        <dbReference type="Proteomes" id="UP001156601"/>
    </source>
</evidence>
<evidence type="ECO:0000313" key="2">
    <source>
        <dbReference type="EMBL" id="GLR69823.1"/>
    </source>
</evidence>
<feature type="transmembrane region" description="Helical" evidence="1">
    <location>
        <begin position="195"/>
        <end position="215"/>
    </location>
</feature>
<feature type="transmembrane region" description="Helical" evidence="1">
    <location>
        <begin position="96"/>
        <end position="118"/>
    </location>
</feature>
<accession>A0AA37SUT4</accession>
<comment type="caution">
    <text evidence="2">The sequence shown here is derived from an EMBL/GenBank/DDBJ whole genome shotgun (WGS) entry which is preliminary data.</text>
</comment>
<reference evidence="2" key="1">
    <citation type="journal article" date="2014" name="Int. J. Syst. Evol. Microbiol.">
        <title>Complete genome sequence of Corynebacterium casei LMG S-19264T (=DSM 44701T), isolated from a smear-ripened cheese.</title>
        <authorList>
            <consortium name="US DOE Joint Genome Institute (JGI-PGF)"/>
            <person name="Walter F."/>
            <person name="Albersmeier A."/>
            <person name="Kalinowski J."/>
            <person name="Ruckert C."/>
        </authorList>
    </citation>
    <scope>NUCLEOTIDE SEQUENCE</scope>
    <source>
        <strain evidence="2">NBRC 110023</strain>
    </source>
</reference>
<protein>
    <recommendedName>
        <fullName evidence="4">DUF2306 domain-containing protein</fullName>
    </recommendedName>
</protein>
<keyword evidence="1" id="KW-0472">Membrane</keyword>
<keyword evidence="1" id="KW-0812">Transmembrane</keyword>
<evidence type="ECO:0000256" key="1">
    <source>
        <dbReference type="SAM" id="Phobius"/>
    </source>
</evidence>
<keyword evidence="3" id="KW-1185">Reference proteome</keyword>
<name>A0AA37SUT4_9ALTE</name>
<dbReference type="Proteomes" id="UP001156601">
    <property type="component" value="Unassembled WGS sequence"/>
</dbReference>
<evidence type="ECO:0008006" key="4">
    <source>
        <dbReference type="Google" id="ProtNLM"/>
    </source>
</evidence>
<sequence>MTELPIIAKLHLYAGLITMAAGFIAILAPKGKFIHRWIGRIFLFTMGALCLSGFYLSITRSLQLTFFLAFFSAYLLFTGWYTMARRSSEANLIDKIGFALVTFGVLLSGGIATAGIVYDLPSPATEPPYQGYYVFTGFALILAVGDYLYIWKNNGTRVSKLIRHLWRMMFSLLIATFIFVGGNTHVLPEALRKDWILSMPVIAIIIAMVFWVFRVKKSRQSFTR</sequence>
<feature type="transmembrane region" description="Helical" evidence="1">
    <location>
        <begin position="41"/>
        <end position="58"/>
    </location>
</feature>
<dbReference type="AlphaFoldDB" id="A0AA37SUT4"/>
<gene>
    <name evidence="2" type="ORF">GCM10007852_07310</name>
</gene>
<keyword evidence="1" id="KW-1133">Transmembrane helix</keyword>
<feature type="transmembrane region" description="Helical" evidence="1">
    <location>
        <begin position="12"/>
        <end position="29"/>
    </location>
</feature>
<dbReference type="EMBL" id="BSOT01000005">
    <property type="protein sequence ID" value="GLR69823.1"/>
    <property type="molecule type" value="Genomic_DNA"/>
</dbReference>